<gene>
    <name evidence="7" type="ORF">DPMN_117723</name>
</gene>
<feature type="transmembrane region" description="Helical" evidence="5">
    <location>
        <begin position="491"/>
        <end position="509"/>
    </location>
</feature>
<comment type="subcellular location">
    <subcellularLocation>
        <location evidence="1">Membrane</location>
        <topology evidence="1">Multi-pass membrane protein</topology>
    </subcellularLocation>
</comment>
<dbReference type="PANTHER" id="PTHR13800">
    <property type="entry name" value="TRANSIENT RECEPTOR POTENTIAL CATION CHANNEL, SUBFAMILY M, MEMBER 6"/>
    <property type="match status" value="1"/>
</dbReference>
<evidence type="ECO:0000313" key="7">
    <source>
        <dbReference type="EMBL" id="KAH3816211.1"/>
    </source>
</evidence>
<evidence type="ECO:0000313" key="8">
    <source>
        <dbReference type="Proteomes" id="UP000828390"/>
    </source>
</evidence>
<evidence type="ECO:0000256" key="4">
    <source>
        <dbReference type="ARBA" id="ARBA00023136"/>
    </source>
</evidence>
<accession>A0A9D4GF81</accession>
<keyword evidence="3 5" id="KW-1133">Transmembrane helix</keyword>
<reference evidence="7" key="1">
    <citation type="journal article" date="2019" name="bioRxiv">
        <title>The Genome of the Zebra Mussel, Dreissena polymorpha: A Resource for Invasive Species Research.</title>
        <authorList>
            <person name="McCartney M.A."/>
            <person name="Auch B."/>
            <person name="Kono T."/>
            <person name="Mallez S."/>
            <person name="Zhang Y."/>
            <person name="Obille A."/>
            <person name="Becker A."/>
            <person name="Abrahante J.E."/>
            <person name="Garbe J."/>
            <person name="Badalamenti J.P."/>
            <person name="Herman A."/>
            <person name="Mangelson H."/>
            <person name="Liachko I."/>
            <person name="Sullivan S."/>
            <person name="Sone E.D."/>
            <person name="Koren S."/>
            <person name="Silverstein K.A.T."/>
            <person name="Beckman K.B."/>
            <person name="Gohl D.M."/>
        </authorList>
    </citation>
    <scope>NUCLEOTIDE SEQUENCE</scope>
    <source>
        <strain evidence="7">Duluth1</strain>
        <tissue evidence="7">Whole animal</tissue>
    </source>
</reference>
<dbReference type="AlphaFoldDB" id="A0A9D4GF81"/>
<name>A0A9D4GF81_DREPO</name>
<evidence type="ECO:0000256" key="1">
    <source>
        <dbReference type="ARBA" id="ARBA00004141"/>
    </source>
</evidence>
<dbReference type="InterPro" id="IPR057366">
    <property type="entry name" value="TRPM-like"/>
</dbReference>
<feature type="transmembrane region" description="Helical" evidence="5">
    <location>
        <begin position="597"/>
        <end position="620"/>
    </location>
</feature>
<dbReference type="PANTHER" id="PTHR13800:SF12">
    <property type="entry name" value="TRANSIENT RECEPTOR POTENTIAL CATION CHANNEL SUBFAMILY M MEMBER-LIKE 2"/>
    <property type="match status" value="1"/>
</dbReference>
<sequence>MEPKGHTMRTELSIEEETPETEIKPAYNANLIISVIETTQRGNELNDAHQRLLESLSEIADSRGTWVISFSTNDEALEFLEVKQRSFSSNETPIKYFEKTFEAGIRGLDHDDTNRCVVIAVGVDVSVVKKAHFAVTHQIPVVFIQGSGSEADLIAAYRNQNERSTHNCKENCEDLLTDILKETKYVNIYSQSKTTDIQYAILLALKKAHHSSSKSPLSLAWRWNKLDFAQNEIQFPDPMSACDETECVTNVTIADTLFETLANDQADFVELLLRTELKVNNEVLQKLYSDVLSRNTVSGTMTMFIQNQLKIQPNEDKYRSRTLSELPLMSRVGNLLNAKLDKMCNPYNDTKRRIGFVDLFLFAILFNRQRLGELMWRHCQDKLGTALVACSILKAFAKTAGCYLESELSTDLINHARDYERKAIGVLTECYKKDKKKAHDILIKTLKKPFDKIRPLELANRYDLKEFMGHDCCQTKLNIIWRGKITGHMQWWKILLALFMPMFIVWVKFTTNKGPFKPQTLCCKKHKKKIEPHMMEPEQELTKIGPEQEPSMKERKMNFYLKNYPSSKPQLYSVSCKNQEGTIHFFYAMYYLYTAPFSVYTFNTVSFYVSFMVYFSFFIIADLNEAISFKEYIIWGWALTMLIEETRECFFFRAEQNAWMLRSNTRLDWITLE</sequence>
<keyword evidence="8" id="KW-1185">Reference proteome</keyword>
<organism evidence="7 8">
    <name type="scientific">Dreissena polymorpha</name>
    <name type="common">Zebra mussel</name>
    <name type="synonym">Mytilus polymorpha</name>
    <dbReference type="NCBI Taxonomy" id="45954"/>
    <lineage>
        <taxon>Eukaryota</taxon>
        <taxon>Metazoa</taxon>
        <taxon>Spiralia</taxon>
        <taxon>Lophotrochozoa</taxon>
        <taxon>Mollusca</taxon>
        <taxon>Bivalvia</taxon>
        <taxon>Autobranchia</taxon>
        <taxon>Heteroconchia</taxon>
        <taxon>Euheterodonta</taxon>
        <taxon>Imparidentia</taxon>
        <taxon>Neoheterodontei</taxon>
        <taxon>Myida</taxon>
        <taxon>Dreissenoidea</taxon>
        <taxon>Dreissenidae</taxon>
        <taxon>Dreissena</taxon>
    </lineage>
</organism>
<evidence type="ECO:0000256" key="3">
    <source>
        <dbReference type="ARBA" id="ARBA00022989"/>
    </source>
</evidence>
<dbReference type="GO" id="GO:0099604">
    <property type="term" value="F:ligand-gated calcium channel activity"/>
    <property type="evidence" value="ECO:0007669"/>
    <property type="project" value="TreeGrafter"/>
</dbReference>
<keyword evidence="4 5" id="KW-0472">Membrane</keyword>
<comment type="caution">
    <text evidence="7">The sequence shown here is derived from an EMBL/GenBank/DDBJ whole genome shotgun (WGS) entry which is preliminary data.</text>
</comment>
<proteinExistence type="predicted"/>
<dbReference type="EMBL" id="JAIWYP010000005">
    <property type="protein sequence ID" value="KAH3816211.1"/>
    <property type="molecule type" value="Genomic_DNA"/>
</dbReference>
<dbReference type="Proteomes" id="UP000828390">
    <property type="component" value="Unassembled WGS sequence"/>
</dbReference>
<feature type="domain" description="TRPM-like" evidence="6">
    <location>
        <begin position="347"/>
        <end position="470"/>
    </location>
</feature>
<evidence type="ECO:0000259" key="6">
    <source>
        <dbReference type="Pfam" id="PF25508"/>
    </source>
</evidence>
<dbReference type="InterPro" id="IPR050927">
    <property type="entry name" value="TRPM"/>
</dbReference>
<dbReference type="Pfam" id="PF25508">
    <property type="entry name" value="TRPM2"/>
    <property type="match status" value="1"/>
</dbReference>
<evidence type="ECO:0000256" key="5">
    <source>
        <dbReference type="SAM" id="Phobius"/>
    </source>
</evidence>
<keyword evidence="2 5" id="KW-0812">Transmembrane</keyword>
<dbReference type="GO" id="GO:0005886">
    <property type="term" value="C:plasma membrane"/>
    <property type="evidence" value="ECO:0007669"/>
    <property type="project" value="TreeGrafter"/>
</dbReference>
<protein>
    <recommendedName>
        <fullName evidence="6">TRPM-like domain-containing protein</fullName>
    </recommendedName>
</protein>
<evidence type="ECO:0000256" key="2">
    <source>
        <dbReference type="ARBA" id="ARBA00022692"/>
    </source>
</evidence>
<reference evidence="7" key="2">
    <citation type="submission" date="2020-11" db="EMBL/GenBank/DDBJ databases">
        <authorList>
            <person name="McCartney M.A."/>
            <person name="Auch B."/>
            <person name="Kono T."/>
            <person name="Mallez S."/>
            <person name="Becker A."/>
            <person name="Gohl D.M."/>
            <person name="Silverstein K.A.T."/>
            <person name="Koren S."/>
            <person name="Bechman K.B."/>
            <person name="Herman A."/>
            <person name="Abrahante J.E."/>
            <person name="Garbe J."/>
        </authorList>
    </citation>
    <scope>NUCLEOTIDE SEQUENCE</scope>
    <source>
        <strain evidence="7">Duluth1</strain>
        <tissue evidence="7">Whole animal</tissue>
    </source>
</reference>